<dbReference type="Proteomes" id="UP000316958">
    <property type="component" value="Unassembled WGS sequence"/>
</dbReference>
<feature type="region of interest" description="Disordered" evidence="1">
    <location>
        <begin position="1"/>
        <end position="20"/>
    </location>
</feature>
<proteinExistence type="predicted"/>
<feature type="compositionally biased region" description="Basic residues" evidence="1">
    <location>
        <begin position="1"/>
        <end position="10"/>
    </location>
</feature>
<accession>A0A552G2E2</accession>
<dbReference type="AlphaFoldDB" id="A0A552G2E2"/>
<name>A0A552G2E2_MICAE</name>
<gene>
    <name evidence="2" type="ORF">EWV57_04305</name>
</gene>
<reference evidence="2 3" key="1">
    <citation type="submission" date="2019-01" db="EMBL/GenBank/DDBJ databases">
        <title>Coherence of Microcystis species and biogeography revealed through population genomics.</title>
        <authorList>
            <person name="Perez-Carrascal O.M."/>
            <person name="Terrat Y."/>
            <person name="Giani A."/>
            <person name="Fortin N."/>
            <person name="Tromas N."/>
            <person name="Shapiro B.J."/>
        </authorList>
    </citation>
    <scope>NUCLEOTIDE SEQUENCE [LARGE SCALE GENOMIC DNA]</scope>
    <source>
        <strain evidence="2">Ma_QC_Ch_20071001_S25D</strain>
    </source>
</reference>
<dbReference type="EMBL" id="SFBE01000076">
    <property type="protein sequence ID" value="TRU53086.1"/>
    <property type="molecule type" value="Genomic_DNA"/>
</dbReference>
<evidence type="ECO:0000256" key="1">
    <source>
        <dbReference type="SAM" id="MobiDB-lite"/>
    </source>
</evidence>
<sequence length="70" mass="8095">VRLLLKKQHPGSRQPHSATILKRWRGEESPSVLRRRGCQSVTLVPLCVSFIPKIIMINSLDFIDFFGRYT</sequence>
<evidence type="ECO:0000313" key="2">
    <source>
        <dbReference type="EMBL" id="TRU53086.1"/>
    </source>
</evidence>
<organism evidence="2 3">
    <name type="scientific">Microcystis aeruginosa Ma_QC_Ch_20071001_S25D</name>
    <dbReference type="NCBI Taxonomy" id="2486250"/>
    <lineage>
        <taxon>Bacteria</taxon>
        <taxon>Bacillati</taxon>
        <taxon>Cyanobacteriota</taxon>
        <taxon>Cyanophyceae</taxon>
        <taxon>Oscillatoriophycideae</taxon>
        <taxon>Chroococcales</taxon>
        <taxon>Microcystaceae</taxon>
        <taxon>Microcystis</taxon>
    </lineage>
</organism>
<evidence type="ECO:0000313" key="3">
    <source>
        <dbReference type="Proteomes" id="UP000316958"/>
    </source>
</evidence>
<comment type="caution">
    <text evidence="2">The sequence shown here is derived from an EMBL/GenBank/DDBJ whole genome shotgun (WGS) entry which is preliminary data.</text>
</comment>
<protein>
    <submittedName>
        <fullName evidence="2">Uncharacterized protein</fullName>
    </submittedName>
</protein>
<feature type="non-terminal residue" evidence="2">
    <location>
        <position position="1"/>
    </location>
</feature>